<keyword evidence="6" id="KW-0547">Nucleotide-binding</keyword>
<dbReference type="SUPFAM" id="SSF55785">
    <property type="entry name" value="PYP-like sensor domain (PAS domain)"/>
    <property type="match status" value="1"/>
</dbReference>
<feature type="coiled-coil region" evidence="9">
    <location>
        <begin position="225"/>
        <end position="262"/>
    </location>
</feature>
<dbReference type="Gene3D" id="6.10.340.10">
    <property type="match status" value="1"/>
</dbReference>
<dbReference type="SMART" id="SM00304">
    <property type="entry name" value="HAMP"/>
    <property type="match status" value="1"/>
</dbReference>
<dbReference type="CDD" id="cd06225">
    <property type="entry name" value="HAMP"/>
    <property type="match status" value="1"/>
</dbReference>
<evidence type="ECO:0000256" key="6">
    <source>
        <dbReference type="ARBA" id="ARBA00022741"/>
    </source>
</evidence>
<dbReference type="InterPro" id="IPR003660">
    <property type="entry name" value="HAMP_dom"/>
</dbReference>
<evidence type="ECO:0000256" key="2">
    <source>
        <dbReference type="ARBA" id="ARBA00004370"/>
    </source>
</evidence>
<feature type="transmembrane region" description="Helical" evidence="10">
    <location>
        <begin position="163"/>
        <end position="184"/>
    </location>
</feature>
<dbReference type="InterPro" id="IPR035965">
    <property type="entry name" value="PAS-like_dom_sf"/>
</dbReference>
<dbReference type="SMART" id="SM00091">
    <property type="entry name" value="PAS"/>
    <property type="match status" value="1"/>
</dbReference>
<dbReference type="EC" id="2.7.13.3" evidence="3"/>
<keyword evidence="4" id="KW-0597">Phosphoprotein</keyword>
<evidence type="ECO:0000256" key="3">
    <source>
        <dbReference type="ARBA" id="ARBA00012438"/>
    </source>
</evidence>
<dbReference type="GO" id="GO:0004673">
    <property type="term" value="F:protein histidine kinase activity"/>
    <property type="evidence" value="ECO:0007669"/>
    <property type="project" value="UniProtKB-EC"/>
</dbReference>
<dbReference type="Proteomes" id="UP000479132">
    <property type="component" value="Unassembled WGS sequence"/>
</dbReference>
<evidence type="ECO:0000259" key="11">
    <source>
        <dbReference type="PROSITE" id="PS50109"/>
    </source>
</evidence>
<dbReference type="EMBL" id="JAALLS010000004">
    <property type="protein sequence ID" value="NGP87610.1"/>
    <property type="molecule type" value="Genomic_DNA"/>
</dbReference>
<accession>A0A6M1TG42</accession>
<comment type="caution">
    <text evidence="14">The sequence shown here is derived from an EMBL/GenBank/DDBJ whole genome shotgun (WGS) entry which is preliminary data.</text>
</comment>
<keyword evidence="15" id="KW-1185">Reference proteome</keyword>
<dbReference type="GO" id="GO:0016020">
    <property type="term" value="C:membrane"/>
    <property type="evidence" value="ECO:0007669"/>
    <property type="project" value="UniProtKB-SubCell"/>
</dbReference>
<dbReference type="AlphaFoldDB" id="A0A6M1TG42"/>
<dbReference type="RefSeq" id="WP_165266529.1">
    <property type="nucleotide sequence ID" value="NZ_JAALLS010000004.1"/>
</dbReference>
<keyword evidence="7" id="KW-0418">Kinase</keyword>
<evidence type="ECO:0000256" key="1">
    <source>
        <dbReference type="ARBA" id="ARBA00000085"/>
    </source>
</evidence>
<dbReference type="Pfam" id="PF07568">
    <property type="entry name" value="HisKA_2"/>
    <property type="match status" value="1"/>
</dbReference>
<keyword evidence="8" id="KW-0067">ATP-binding</keyword>
<dbReference type="InterPro" id="IPR013656">
    <property type="entry name" value="PAS_4"/>
</dbReference>
<dbReference type="Pfam" id="PF00672">
    <property type="entry name" value="HAMP"/>
    <property type="match status" value="1"/>
</dbReference>
<dbReference type="InterPro" id="IPR036890">
    <property type="entry name" value="HATPase_C_sf"/>
</dbReference>
<evidence type="ECO:0000256" key="7">
    <source>
        <dbReference type="ARBA" id="ARBA00022777"/>
    </source>
</evidence>
<evidence type="ECO:0000256" key="8">
    <source>
        <dbReference type="ARBA" id="ARBA00022840"/>
    </source>
</evidence>
<proteinExistence type="predicted"/>
<feature type="domain" description="Histidine kinase" evidence="11">
    <location>
        <begin position="387"/>
        <end position="580"/>
    </location>
</feature>
<gene>
    <name evidence="14" type="ORF">G3569_04530</name>
</gene>
<dbReference type="InterPro" id="IPR003594">
    <property type="entry name" value="HATPase_dom"/>
</dbReference>
<organism evidence="14 15">
    <name type="scientific">Fodinibius halophilus</name>
    <dbReference type="NCBI Taxonomy" id="1736908"/>
    <lineage>
        <taxon>Bacteria</taxon>
        <taxon>Pseudomonadati</taxon>
        <taxon>Balneolota</taxon>
        <taxon>Balneolia</taxon>
        <taxon>Balneolales</taxon>
        <taxon>Balneolaceae</taxon>
        <taxon>Fodinibius</taxon>
    </lineage>
</organism>
<dbReference type="NCBIfam" id="TIGR00229">
    <property type="entry name" value="sensory_box"/>
    <property type="match status" value="1"/>
</dbReference>
<dbReference type="PANTHER" id="PTHR41523:SF8">
    <property type="entry name" value="ETHYLENE RESPONSE SENSOR PROTEIN"/>
    <property type="match status" value="1"/>
</dbReference>
<evidence type="ECO:0000313" key="15">
    <source>
        <dbReference type="Proteomes" id="UP000479132"/>
    </source>
</evidence>
<name>A0A6M1TG42_9BACT</name>
<dbReference type="InterPro" id="IPR005467">
    <property type="entry name" value="His_kinase_dom"/>
</dbReference>
<dbReference type="PANTHER" id="PTHR41523">
    <property type="entry name" value="TWO-COMPONENT SYSTEM SENSOR PROTEIN"/>
    <property type="match status" value="1"/>
</dbReference>
<dbReference type="SMART" id="SM00387">
    <property type="entry name" value="HATPase_c"/>
    <property type="match status" value="1"/>
</dbReference>
<protein>
    <recommendedName>
        <fullName evidence="3">histidine kinase</fullName>
        <ecNumber evidence="3">2.7.13.3</ecNumber>
    </recommendedName>
</protein>
<dbReference type="GO" id="GO:0005524">
    <property type="term" value="F:ATP binding"/>
    <property type="evidence" value="ECO:0007669"/>
    <property type="project" value="UniProtKB-KW"/>
</dbReference>
<dbReference type="Pfam" id="PF08448">
    <property type="entry name" value="PAS_4"/>
    <property type="match status" value="1"/>
</dbReference>
<reference evidence="14 15" key="1">
    <citation type="submission" date="2020-02" db="EMBL/GenBank/DDBJ databases">
        <title>Aliifodinibius halophilus 2W32, complete genome.</title>
        <authorList>
            <person name="Li Y."/>
            <person name="Wu S."/>
        </authorList>
    </citation>
    <scope>NUCLEOTIDE SEQUENCE [LARGE SCALE GENOMIC DNA]</scope>
    <source>
        <strain evidence="14 15">2W32</strain>
    </source>
</reference>
<dbReference type="PROSITE" id="PS50109">
    <property type="entry name" value="HIS_KIN"/>
    <property type="match status" value="1"/>
</dbReference>
<keyword evidence="5" id="KW-0808">Transferase</keyword>
<evidence type="ECO:0000259" key="12">
    <source>
        <dbReference type="PROSITE" id="PS50112"/>
    </source>
</evidence>
<dbReference type="SUPFAM" id="SSF158472">
    <property type="entry name" value="HAMP domain-like"/>
    <property type="match status" value="1"/>
</dbReference>
<dbReference type="Gene3D" id="3.30.450.20">
    <property type="entry name" value="PAS domain"/>
    <property type="match status" value="1"/>
</dbReference>
<evidence type="ECO:0000256" key="10">
    <source>
        <dbReference type="SAM" id="Phobius"/>
    </source>
</evidence>
<evidence type="ECO:0000313" key="14">
    <source>
        <dbReference type="EMBL" id="NGP87610.1"/>
    </source>
</evidence>
<keyword evidence="10" id="KW-0812">Transmembrane</keyword>
<evidence type="ECO:0000259" key="13">
    <source>
        <dbReference type="PROSITE" id="PS50885"/>
    </source>
</evidence>
<keyword evidence="10" id="KW-0472">Membrane</keyword>
<evidence type="ECO:0000256" key="5">
    <source>
        <dbReference type="ARBA" id="ARBA00022679"/>
    </source>
</evidence>
<dbReference type="PROSITE" id="PS50885">
    <property type="entry name" value="HAMP"/>
    <property type="match status" value="1"/>
</dbReference>
<dbReference type="GO" id="GO:0007165">
    <property type="term" value="P:signal transduction"/>
    <property type="evidence" value="ECO:0007669"/>
    <property type="project" value="InterPro"/>
</dbReference>
<keyword evidence="9" id="KW-0175">Coiled coil</keyword>
<sequence length="590" mass="67764">MKLKTRLNIIAACSVGVILLTFGLLWHSKSQLNSQIESLNRLNEFKNTASNVEVVVSAYLAHGKARHLKSWDKLYRELRLKVDSTQDLPRRKAMKNYMGSVKDAFELIREIKENPEQYSNEQRKEELLERAEGRIRADIQMFQSIAYNVINNLQDDIQYQQKYQFFLLQLLLVPSVFIIAFLIFRFRRRLNYSLDILLKETKQIANGNLAGAIELEGEDEHARLAEEFNIMTTRLQKKIEELKESRRKIDQSRKRWEKLVEQDPNLIMIHIDGIVQFVNPGGVNLVGAESAEEVEGLNIYDLVKESQLEKAHARVSQVQESKEKVSPTIYEITSLDGKERYLLLESMPIKYDGRDATQTVGLDITERVRYEEEMKKSLEEKTVLLKEIHHRIKNNLAVISGLMELQTMQTDDVHFTSKLQASQLRIQSIASIHELLYQSENFSDLEFHTQLTKLVDTIKATLEADVPIVINYDLDHVVVNVNRAIPAALIVNELVSNAIEHAFEDAEYAKIDIILRERGSQITLEVSDNGQGIPRDLDMKHPDTLGLKLINILSKQLEGDIDYYSDHEGTTFVLSFENIATKGIGSHHLN</sequence>
<dbReference type="PROSITE" id="PS50112">
    <property type="entry name" value="PAS"/>
    <property type="match status" value="1"/>
</dbReference>
<feature type="domain" description="PAS" evidence="12">
    <location>
        <begin position="252"/>
        <end position="322"/>
    </location>
</feature>
<evidence type="ECO:0000256" key="9">
    <source>
        <dbReference type="SAM" id="Coils"/>
    </source>
</evidence>
<dbReference type="InterPro" id="IPR011495">
    <property type="entry name" value="Sig_transdc_His_kin_sub2_dim/P"/>
</dbReference>
<dbReference type="SUPFAM" id="SSF55874">
    <property type="entry name" value="ATPase domain of HSP90 chaperone/DNA topoisomerase II/histidine kinase"/>
    <property type="match status" value="1"/>
</dbReference>
<dbReference type="Pfam" id="PF02518">
    <property type="entry name" value="HATPase_c"/>
    <property type="match status" value="1"/>
</dbReference>
<dbReference type="InterPro" id="IPR000014">
    <property type="entry name" value="PAS"/>
</dbReference>
<evidence type="ECO:0000256" key="4">
    <source>
        <dbReference type="ARBA" id="ARBA00022553"/>
    </source>
</evidence>
<dbReference type="Gene3D" id="3.30.565.10">
    <property type="entry name" value="Histidine kinase-like ATPase, C-terminal domain"/>
    <property type="match status" value="1"/>
</dbReference>
<feature type="domain" description="HAMP" evidence="13">
    <location>
        <begin position="188"/>
        <end position="240"/>
    </location>
</feature>
<comment type="subcellular location">
    <subcellularLocation>
        <location evidence="2">Membrane</location>
    </subcellularLocation>
</comment>
<feature type="transmembrane region" description="Helical" evidence="10">
    <location>
        <begin position="7"/>
        <end position="26"/>
    </location>
</feature>
<keyword evidence="10" id="KW-1133">Transmembrane helix</keyword>
<comment type="catalytic activity">
    <reaction evidence="1">
        <text>ATP + protein L-histidine = ADP + protein N-phospho-L-histidine.</text>
        <dbReference type="EC" id="2.7.13.3"/>
    </reaction>
</comment>